<dbReference type="GO" id="GO:0009584">
    <property type="term" value="P:detection of visible light"/>
    <property type="evidence" value="ECO:0007669"/>
    <property type="project" value="InterPro"/>
</dbReference>
<evidence type="ECO:0000256" key="2">
    <source>
        <dbReference type="ARBA" id="ARBA00012438"/>
    </source>
</evidence>
<feature type="domain" description="Histidine kinase" evidence="7">
    <location>
        <begin position="1471"/>
        <end position="1633"/>
    </location>
</feature>
<dbReference type="SMART" id="SM00091">
    <property type="entry name" value="PAS"/>
    <property type="match status" value="11"/>
</dbReference>
<dbReference type="GO" id="GO:0006355">
    <property type="term" value="P:regulation of DNA-templated transcription"/>
    <property type="evidence" value="ECO:0007669"/>
    <property type="project" value="InterPro"/>
</dbReference>
<keyword evidence="5" id="KW-0675">Receptor</keyword>
<dbReference type="InterPro" id="IPR000700">
    <property type="entry name" value="PAS-assoc_C"/>
</dbReference>
<evidence type="ECO:0000259" key="7">
    <source>
        <dbReference type="PROSITE" id="PS50109"/>
    </source>
</evidence>
<feature type="domain" description="PAS" evidence="9">
    <location>
        <begin position="365"/>
        <end position="436"/>
    </location>
</feature>
<dbReference type="PROSITE" id="PS50800">
    <property type="entry name" value="SAP"/>
    <property type="match status" value="1"/>
</dbReference>
<dbReference type="PANTHER" id="PTHR43047:SF72">
    <property type="entry name" value="OSMOSENSING HISTIDINE PROTEIN KINASE SLN1"/>
    <property type="match status" value="1"/>
</dbReference>
<dbReference type="Pfam" id="PF02037">
    <property type="entry name" value="SAP"/>
    <property type="match status" value="1"/>
</dbReference>
<dbReference type="InterPro" id="IPR001294">
    <property type="entry name" value="Phytochrome"/>
</dbReference>
<dbReference type="InterPro" id="IPR011006">
    <property type="entry name" value="CheY-like_superfamily"/>
</dbReference>
<dbReference type="Proteomes" id="UP000789595">
    <property type="component" value="Unassembled WGS sequence"/>
</dbReference>
<dbReference type="SUPFAM" id="SSF55874">
    <property type="entry name" value="ATPase domain of HSP90 chaperone/DNA topoisomerase II/histidine kinase"/>
    <property type="match status" value="1"/>
</dbReference>
<protein>
    <recommendedName>
        <fullName evidence="2">histidine kinase</fullName>
        <ecNumber evidence="2">2.7.13.3</ecNumber>
    </recommendedName>
</protein>
<feature type="domain" description="PAS" evidence="9">
    <location>
        <begin position="487"/>
        <end position="558"/>
    </location>
</feature>
<feature type="modified residue" description="4-aspartylphosphate" evidence="6">
    <location>
        <position position="1795"/>
    </location>
</feature>
<evidence type="ECO:0000256" key="3">
    <source>
        <dbReference type="ARBA" id="ARBA00022679"/>
    </source>
</evidence>
<dbReference type="InterPro" id="IPR000014">
    <property type="entry name" value="PAS"/>
</dbReference>
<evidence type="ECO:0000259" key="8">
    <source>
        <dbReference type="PROSITE" id="PS50110"/>
    </source>
</evidence>
<feature type="domain" description="PAS" evidence="9">
    <location>
        <begin position="245"/>
        <end position="316"/>
    </location>
</feature>
<evidence type="ECO:0000313" key="12">
    <source>
        <dbReference type="EMBL" id="CAH0373112.1"/>
    </source>
</evidence>
<dbReference type="CDD" id="cd00130">
    <property type="entry name" value="PAS"/>
    <property type="match status" value="11"/>
</dbReference>
<feature type="domain" description="PAC" evidence="10">
    <location>
        <begin position="681"/>
        <end position="733"/>
    </location>
</feature>
<feature type="domain" description="PAS" evidence="9">
    <location>
        <begin position="974"/>
        <end position="1045"/>
    </location>
</feature>
<evidence type="ECO:0000256" key="4">
    <source>
        <dbReference type="ARBA" id="ARBA00022777"/>
    </source>
</evidence>
<feature type="domain" description="PAC" evidence="10">
    <location>
        <begin position="79"/>
        <end position="131"/>
    </location>
</feature>
<feature type="domain" description="Response regulatory" evidence="8">
    <location>
        <begin position="1739"/>
        <end position="1931"/>
    </location>
</feature>
<feature type="domain" description="PAS" evidence="9">
    <location>
        <begin position="727"/>
        <end position="798"/>
    </location>
</feature>
<dbReference type="InterPro" id="IPR003594">
    <property type="entry name" value="HATPase_dom"/>
</dbReference>
<dbReference type="GO" id="GO:0000155">
    <property type="term" value="F:phosphorelay sensor kinase activity"/>
    <property type="evidence" value="ECO:0007669"/>
    <property type="project" value="TreeGrafter"/>
</dbReference>
<evidence type="ECO:0000256" key="1">
    <source>
        <dbReference type="ARBA" id="ARBA00000085"/>
    </source>
</evidence>
<feature type="domain" description="PAC" evidence="10">
    <location>
        <begin position="561"/>
        <end position="613"/>
    </location>
</feature>
<accession>A0A8J2SRY9</accession>
<feature type="domain" description="PAC" evidence="10">
    <location>
        <begin position="928"/>
        <end position="980"/>
    </location>
</feature>
<feature type="domain" description="PAC" evidence="10">
    <location>
        <begin position="319"/>
        <end position="371"/>
    </location>
</feature>
<organism evidence="12 13">
    <name type="scientific">Pelagomonas calceolata</name>
    <dbReference type="NCBI Taxonomy" id="35677"/>
    <lineage>
        <taxon>Eukaryota</taxon>
        <taxon>Sar</taxon>
        <taxon>Stramenopiles</taxon>
        <taxon>Ochrophyta</taxon>
        <taxon>Pelagophyceae</taxon>
        <taxon>Pelagomonadales</taxon>
        <taxon>Pelagomonadaceae</taxon>
        <taxon>Pelagomonas</taxon>
    </lineage>
</organism>
<keyword evidence="3" id="KW-0808">Transferase</keyword>
<evidence type="ECO:0000259" key="9">
    <source>
        <dbReference type="PROSITE" id="PS50112"/>
    </source>
</evidence>
<keyword evidence="6" id="KW-0597">Phosphoprotein</keyword>
<comment type="caution">
    <text evidence="12">The sequence shown here is derived from an EMBL/GenBank/DDBJ whole genome shotgun (WGS) entry which is preliminary data.</text>
</comment>
<dbReference type="EMBL" id="CAKKNE010000004">
    <property type="protein sequence ID" value="CAH0373112.1"/>
    <property type="molecule type" value="Genomic_DNA"/>
</dbReference>
<reference evidence="12" key="1">
    <citation type="submission" date="2021-11" db="EMBL/GenBank/DDBJ databases">
        <authorList>
            <consortium name="Genoscope - CEA"/>
            <person name="William W."/>
        </authorList>
    </citation>
    <scope>NUCLEOTIDE SEQUENCE</scope>
</reference>
<dbReference type="InterPro" id="IPR005467">
    <property type="entry name" value="His_kinase_dom"/>
</dbReference>
<dbReference type="SMART" id="SM00448">
    <property type="entry name" value="REC"/>
    <property type="match status" value="1"/>
</dbReference>
<dbReference type="Gene3D" id="1.10.720.30">
    <property type="entry name" value="SAP domain"/>
    <property type="match status" value="1"/>
</dbReference>
<dbReference type="SUPFAM" id="SSF68906">
    <property type="entry name" value="SAP domain"/>
    <property type="match status" value="1"/>
</dbReference>
<dbReference type="SUPFAM" id="SSF55785">
    <property type="entry name" value="PYP-like sensor domain (PAS domain)"/>
    <property type="match status" value="11"/>
</dbReference>
<feature type="domain" description="PAS" evidence="9">
    <location>
        <begin position="125"/>
        <end position="196"/>
    </location>
</feature>
<dbReference type="InterPro" id="IPR013767">
    <property type="entry name" value="PAS_fold"/>
</dbReference>
<dbReference type="InterPro" id="IPR036361">
    <property type="entry name" value="SAP_dom_sf"/>
</dbReference>
<proteinExistence type="predicted"/>
<dbReference type="FunFam" id="3.30.450.20:FF:000011">
    <property type="entry name" value="Hybrid signal transduction histidine kinase"/>
    <property type="match status" value="3"/>
</dbReference>
<dbReference type="NCBIfam" id="TIGR00229">
    <property type="entry name" value="sensory_box"/>
    <property type="match status" value="11"/>
</dbReference>
<comment type="catalytic activity">
    <reaction evidence="1">
        <text>ATP + protein L-histidine = ADP + protein N-phospho-L-histidine.</text>
        <dbReference type="EC" id="2.7.13.3"/>
    </reaction>
</comment>
<dbReference type="PRINTS" id="PR01033">
    <property type="entry name" value="PHYTOCHROME"/>
</dbReference>
<feature type="domain" description="PAC" evidence="10">
    <location>
        <begin position="801"/>
        <end position="853"/>
    </location>
</feature>
<feature type="domain" description="PAS" evidence="9">
    <location>
        <begin position="1214"/>
        <end position="1285"/>
    </location>
</feature>
<dbReference type="EC" id="2.7.13.3" evidence="2"/>
<feature type="domain" description="PAC" evidence="10">
    <location>
        <begin position="1168"/>
        <end position="1220"/>
    </location>
</feature>
<dbReference type="PROSITE" id="PS50109">
    <property type="entry name" value="HIS_KIN"/>
    <property type="match status" value="1"/>
</dbReference>
<gene>
    <name evidence="12" type="ORF">PECAL_4P02870</name>
</gene>
<dbReference type="SMART" id="SM00513">
    <property type="entry name" value="SAP"/>
    <property type="match status" value="1"/>
</dbReference>
<dbReference type="SMART" id="SM00086">
    <property type="entry name" value="PAC"/>
    <property type="match status" value="11"/>
</dbReference>
<dbReference type="InterPro" id="IPR036890">
    <property type="entry name" value="HATPase_C_sf"/>
</dbReference>
<keyword evidence="13" id="KW-1185">Reference proteome</keyword>
<dbReference type="PANTHER" id="PTHR43047">
    <property type="entry name" value="TWO-COMPONENT HISTIDINE PROTEIN KINASE"/>
    <property type="match status" value="1"/>
</dbReference>
<feature type="domain" description="PAS" evidence="9">
    <location>
        <begin position="847"/>
        <end position="925"/>
    </location>
</feature>
<evidence type="ECO:0000256" key="6">
    <source>
        <dbReference type="PROSITE-ProRule" id="PRU00169"/>
    </source>
</evidence>
<dbReference type="InterPro" id="IPR003034">
    <property type="entry name" value="SAP_dom"/>
</dbReference>
<feature type="domain" description="PAC" evidence="10">
    <location>
        <begin position="439"/>
        <end position="493"/>
    </location>
</feature>
<feature type="domain" description="PAC" evidence="10">
    <location>
        <begin position="1288"/>
        <end position="1341"/>
    </location>
</feature>
<evidence type="ECO:0000259" key="11">
    <source>
        <dbReference type="PROSITE" id="PS50800"/>
    </source>
</evidence>
<dbReference type="Gene3D" id="3.30.565.10">
    <property type="entry name" value="Histidine kinase-like ATPase, C-terminal domain"/>
    <property type="match status" value="1"/>
</dbReference>
<dbReference type="InterPro" id="IPR001789">
    <property type="entry name" value="Sig_transdc_resp-reg_receiver"/>
</dbReference>
<dbReference type="InterPro" id="IPR001610">
    <property type="entry name" value="PAC"/>
</dbReference>
<name>A0A8J2SRY9_9STRA</name>
<dbReference type="Pfam" id="PF00989">
    <property type="entry name" value="PAS"/>
    <property type="match status" value="11"/>
</dbReference>
<dbReference type="GO" id="GO:0009927">
    <property type="term" value="F:histidine phosphotransfer kinase activity"/>
    <property type="evidence" value="ECO:0007669"/>
    <property type="project" value="TreeGrafter"/>
</dbReference>
<dbReference type="GO" id="GO:0005886">
    <property type="term" value="C:plasma membrane"/>
    <property type="evidence" value="ECO:0007669"/>
    <property type="project" value="TreeGrafter"/>
</dbReference>
<feature type="domain" description="PAS" evidence="9">
    <location>
        <begin position="3"/>
        <end position="76"/>
    </location>
</feature>
<dbReference type="PROSITE" id="PS50113">
    <property type="entry name" value="PAC"/>
    <property type="match status" value="11"/>
</dbReference>
<feature type="domain" description="PAC" evidence="10">
    <location>
        <begin position="199"/>
        <end position="251"/>
    </location>
</feature>
<dbReference type="OrthoDB" id="10266508at2759"/>
<dbReference type="SUPFAM" id="SSF52172">
    <property type="entry name" value="CheY-like"/>
    <property type="match status" value="2"/>
</dbReference>
<dbReference type="Pfam" id="PF02518">
    <property type="entry name" value="HATPase_c"/>
    <property type="match status" value="1"/>
</dbReference>
<dbReference type="PROSITE" id="PS50110">
    <property type="entry name" value="RESPONSE_REGULATORY"/>
    <property type="match status" value="1"/>
</dbReference>
<sequence length="1961" mass="215963">MAQEQEYSKLIDTANAPIFGIDLKGLVNVWNKNASDVTGFTSEDVMGRHLHLVNEFITDDYKTSVQGVFTKALEGRETANFEFPLVTKAGTRVQVLLNATTRRDEKNRVIGVVGIGQDITARMAQEQEYARLIDTANAPIFGIGVHGRVNVWNKSATNLTGFTSEDVMGRHLVNEFITEDYKERVQEVFRNALNGVETANFEFPLVTKTGTRVEVLLNATTRRDESNHVIGVVGIGQDITARIAQEQEYSKLIDTANAPIFGVDRDGLVNVWNKNASDVTGFSTDETMGKHLVNDFITEDYKERVQEVFTKALDGDETANFEFPLVTKAGTRVEVLLNATTRRDAEGRASGVVGIGQDITARIKKEQEYARLIDTANAPIFGIDLKGLVNVWNKNASDVTGFTSEDVMGRHLVDDFITEDHKERVQDVFTKALEGDETANFEFPIVTKAGTRVEVLLNATTRRDEANHKHVVGVVGIGQDITARIAQEQEYARLIDTANAPIFGIDSNGLVNVWNRNASNLTGFSSEDVMGRHLVNEFITDDFKERVQNVFIKALAGVQTANFEFPLVTKAGVRVEVLLNATTRRDEHNRISGVVGIGQDITARIAQEQEYSRLIDTANAPIFGIDLEGLVNVWNKNASDVTGFTTEDVMGRHLVNEFITDDYKERVQAVFRNALNGVETANFEFPLVTKAGARLEVLLNATTRRDAQNRVTGVVGIGQDITARIAQEQEYSRLIDTANAPIFGIDRNGLVNVWNRNASKLMGFAGEEVMGRNLVKDFITDDYKERVQDVFTKALEGRETANFEFPLVTKAGVSVRVLLNATTRRDDQGKATGVVGIGQDITARIAQEQEYARLIDTANAPIFGIDLEGRVNVWNQCASHLMGFETDDVMARARRPSGAHLVSRFITDDYKVSVQNVFTKALVGVETSNFEFPLVTKDGARVQILLNATTRRDEQNRVIGVVGIGQDITARIAQEQEYSRLIETANAPIFGIDRDGRVNVWNTCASNLTGFGVAEVKGRHLVDDFITPQYKSSVQDVFSKALSGVETANFEFPLVTKAGKSVEILLNATTRRDERDLIIGVVGIGQDITARVAQEQEYARLIDTANAPIFGVNVNGLINVWNKNAETVTEFSREDTKGKNLVRDFIREEHRDRVQEVFTKALNGDETANFEFPLVTKAGKSVEILLNATTRRDEQGNVIGVVGIGQDITARIAQEQEYSRLIDSANAPIFGVDMNGDVNVWNVCSANLTGFLASETLGNSLVDNFITPQYRPMVAEVISRALRGIETANFEFPLMNKTSTKLISILLNATTRRDETGKVVGVVGIGQDISESRAKQDAIMKQREAEAAQAAQATISAHVYHEIRNVVGAVLALAERVSETVELSLLAGSPFDAEEATKLAKRMKVEELRGALTSLGTDTQGTKPLLVERLVDARKTESSQRGQQMMQRLPDAVRKLTEHQRVVCQHAVNTLNDMLDVAKIENGTYLPKEDVVDLGALCARAAELQGPRLQHAVELIVDAPQPGSLVVLTDRVLLLQFMTNLLSNAAKFTSTGKVLIFCAALEHSSSSMADVVLAVADTGPGIAPAQQKRVLMAFTTGDAVPHEDLSDTAAASRSTGIGLRLADLIANVLSLHGGPEVEVDEEDTEMKEADALPRVPSATNLYEHTPQRRWWRALRTGIQLESPVCPDVKTTLGSRGGPGTLLWLATRMKRAPAGSVEDTMVEERPSDNTRVLKLRGKMRVLVVDDQRTMRQMVATLFQRLCQENAGLEIELDTAISGEHATRLTRVRRYHVVTMDQQLSESYCSAVSAAREKKRQDNELKTDTLSPRDGFALSLTFGPDRIQNAQKRLAYFEREIDGQAPEPGDGTMVGHEAIRAIRDLEVRQQRPPTVCFNLTGNILEADRRQYSANGSSGVLPKPTKLSDLKNALLDGVPTFLANGSCVQRGNGVFHAFGELQLADRRR</sequence>
<feature type="domain" description="PAS" evidence="9">
    <location>
        <begin position="607"/>
        <end position="678"/>
    </location>
</feature>
<feature type="domain" description="PAC" evidence="10">
    <location>
        <begin position="1048"/>
        <end position="1100"/>
    </location>
</feature>
<keyword evidence="4" id="KW-0418">Kinase</keyword>
<evidence type="ECO:0000259" key="10">
    <source>
        <dbReference type="PROSITE" id="PS50113"/>
    </source>
</evidence>
<dbReference type="SMART" id="SM00387">
    <property type="entry name" value="HATPase_c"/>
    <property type="match status" value="1"/>
</dbReference>
<dbReference type="PROSITE" id="PS50112">
    <property type="entry name" value="PAS"/>
    <property type="match status" value="11"/>
</dbReference>
<evidence type="ECO:0000256" key="5">
    <source>
        <dbReference type="ARBA" id="ARBA00023170"/>
    </source>
</evidence>
<dbReference type="InterPro" id="IPR035965">
    <property type="entry name" value="PAS-like_dom_sf"/>
</dbReference>
<evidence type="ECO:0000313" key="13">
    <source>
        <dbReference type="Proteomes" id="UP000789595"/>
    </source>
</evidence>
<dbReference type="Gene3D" id="3.40.50.2300">
    <property type="match status" value="1"/>
</dbReference>
<dbReference type="Gene3D" id="3.30.450.20">
    <property type="entry name" value="PAS domain"/>
    <property type="match status" value="11"/>
</dbReference>
<feature type="domain" description="PAS" evidence="9">
    <location>
        <begin position="1094"/>
        <end position="1165"/>
    </location>
</feature>
<feature type="domain" description="SAP" evidence="11">
    <location>
        <begin position="1400"/>
        <end position="1434"/>
    </location>
</feature>